<accession>N8X811</accession>
<name>N8X811_ACIBZ</name>
<comment type="caution">
    <text evidence="1">The sequence shown here is derived from an EMBL/GenBank/DDBJ whole genome shotgun (WGS) entry which is preliminary data.</text>
</comment>
<dbReference type="EMBL" id="APPK01000049">
    <property type="protein sequence ID" value="ENV20371.1"/>
    <property type="molecule type" value="Genomic_DNA"/>
</dbReference>
<organism evidence="1 2">
    <name type="scientific">Acinetobacter bereziniae NIPH 3</name>
    <dbReference type="NCBI Taxonomy" id="1217651"/>
    <lineage>
        <taxon>Bacteria</taxon>
        <taxon>Pseudomonadati</taxon>
        <taxon>Pseudomonadota</taxon>
        <taxon>Gammaproteobacteria</taxon>
        <taxon>Moraxellales</taxon>
        <taxon>Moraxellaceae</taxon>
        <taxon>Acinetobacter</taxon>
    </lineage>
</organism>
<protein>
    <submittedName>
        <fullName evidence="1">Uncharacterized protein</fullName>
    </submittedName>
</protein>
<evidence type="ECO:0000313" key="1">
    <source>
        <dbReference type="EMBL" id="ENV20371.1"/>
    </source>
</evidence>
<proteinExistence type="predicted"/>
<dbReference type="AlphaFoldDB" id="N8X811"/>
<dbReference type="Proteomes" id="UP000013270">
    <property type="component" value="Unassembled WGS sequence"/>
</dbReference>
<gene>
    <name evidence="1" type="ORF">F963_03656</name>
</gene>
<evidence type="ECO:0000313" key="2">
    <source>
        <dbReference type="Proteomes" id="UP000013270"/>
    </source>
</evidence>
<sequence length="72" mass="8398">MGFRQDGRKISDLRNKLLSVDEKYNKNEINTLIQKAYKEPINSSVMGKMVITSNFMNDIEQECMQQNPNNNE</sequence>
<reference evidence="1 2" key="1">
    <citation type="submission" date="2013-02" db="EMBL/GenBank/DDBJ databases">
        <title>The Genome Sequence of Acinetobacter bereziniae NIPH 3.</title>
        <authorList>
            <consortium name="The Broad Institute Genome Sequencing Platform"/>
            <consortium name="The Broad Institute Genome Sequencing Center for Infectious Disease"/>
            <person name="Cerqueira G."/>
            <person name="Feldgarden M."/>
            <person name="Courvalin P."/>
            <person name="Perichon B."/>
            <person name="Grillot-Courvalin C."/>
            <person name="Clermont D."/>
            <person name="Rocha E."/>
            <person name="Yoon E.-J."/>
            <person name="Nemec A."/>
            <person name="Walker B."/>
            <person name="Young S.K."/>
            <person name="Zeng Q."/>
            <person name="Gargeya S."/>
            <person name="Fitzgerald M."/>
            <person name="Haas B."/>
            <person name="Abouelleil A."/>
            <person name="Alvarado L."/>
            <person name="Arachchi H.M."/>
            <person name="Berlin A.M."/>
            <person name="Chapman S.B."/>
            <person name="Dewar J."/>
            <person name="Goldberg J."/>
            <person name="Griggs A."/>
            <person name="Gujja S."/>
            <person name="Hansen M."/>
            <person name="Howarth C."/>
            <person name="Imamovic A."/>
            <person name="Larimer J."/>
            <person name="McCowan C."/>
            <person name="Murphy C."/>
            <person name="Neiman D."/>
            <person name="Pearson M."/>
            <person name="Priest M."/>
            <person name="Roberts A."/>
            <person name="Saif S."/>
            <person name="Shea T."/>
            <person name="Sisk P."/>
            <person name="Sykes S."/>
            <person name="Wortman J."/>
            <person name="Nusbaum C."/>
            <person name="Birren B."/>
        </authorList>
    </citation>
    <scope>NUCLEOTIDE SEQUENCE [LARGE SCALE GENOMIC DNA]</scope>
    <source>
        <strain evidence="1 2">NIPH 3</strain>
    </source>
</reference>
<dbReference type="HOGENOM" id="CLU_2713129_0_0_6"/>